<evidence type="ECO:0000313" key="9">
    <source>
        <dbReference type="EMBL" id="MXP30577.1"/>
    </source>
</evidence>
<evidence type="ECO:0000313" key="10">
    <source>
        <dbReference type="EMBL" id="MXP33337.1"/>
    </source>
</evidence>
<feature type="domain" description="Flagellar motor switch protein FliN-like C-terminal" evidence="8">
    <location>
        <begin position="24"/>
        <end position="93"/>
    </location>
</feature>
<dbReference type="AlphaFoldDB" id="A0A845AMC7"/>
<evidence type="ECO:0000256" key="2">
    <source>
        <dbReference type="ARBA" id="ARBA00009226"/>
    </source>
</evidence>
<keyword evidence="5" id="KW-0145">Chemotaxis</keyword>
<gene>
    <name evidence="9" type="ORF">GRI94_01935</name>
    <name evidence="10" type="ORF">GRI94_16025</name>
</gene>
<dbReference type="InterPro" id="IPR036429">
    <property type="entry name" value="SpoA-like_sf"/>
</dbReference>
<name>A0A845AMC7_9SPHN</name>
<comment type="subcellular location">
    <subcellularLocation>
        <location evidence="1">Cell membrane</location>
        <topology evidence="1">Peripheral membrane protein</topology>
        <orientation evidence="1">Cytoplasmic side</orientation>
    </subcellularLocation>
</comment>
<dbReference type="OrthoDB" id="9790303at2"/>
<evidence type="ECO:0000256" key="5">
    <source>
        <dbReference type="ARBA" id="ARBA00022500"/>
    </source>
</evidence>
<comment type="similarity">
    <text evidence="2">Belongs to the FliN/MopA/SpaO family.</text>
</comment>
<dbReference type="EMBL" id="WTYE01000001">
    <property type="protein sequence ID" value="MXP33337.1"/>
    <property type="molecule type" value="Genomic_DNA"/>
</dbReference>
<dbReference type="Pfam" id="PF01052">
    <property type="entry name" value="FliMN_C"/>
    <property type="match status" value="1"/>
</dbReference>
<protein>
    <recommendedName>
        <fullName evidence="3">Flagellar motor switch protein FliN</fullName>
    </recommendedName>
</protein>
<dbReference type="PANTHER" id="PTHR43484">
    <property type="match status" value="1"/>
</dbReference>
<dbReference type="GO" id="GO:0006935">
    <property type="term" value="P:chemotaxis"/>
    <property type="evidence" value="ECO:0007669"/>
    <property type="project" value="UniProtKB-KW"/>
</dbReference>
<organism evidence="9 11">
    <name type="scientific">Parerythrobacter jejuensis</name>
    <dbReference type="NCBI Taxonomy" id="795812"/>
    <lineage>
        <taxon>Bacteria</taxon>
        <taxon>Pseudomonadati</taxon>
        <taxon>Pseudomonadota</taxon>
        <taxon>Alphaproteobacteria</taxon>
        <taxon>Sphingomonadales</taxon>
        <taxon>Erythrobacteraceae</taxon>
        <taxon>Parerythrobacter</taxon>
    </lineage>
</organism>
<keyword evidence="11" id="KW-1185">Reference proteome</keyword>
<dbReference type="PANTHER" id="PTHR43484:SF1">
    <property type="entry name" value="FLAGELLAR MOTOR SWITCH PROTEIN FLIN"/>
    <property type="match status" value="1"/>
</dbReference>
<dbReference type="Gene3D" id="2.30.330.10">
    <property type="entry name" value="SpoA-like"/>
    <property type="match status" value="1"/>
</dbReference>
<dbReference type="SUPFAM" id="SSF101801">
    <property type="entry name" value="Surface presentation of antigens (SPOA)"/>
    <property type="match status" value="1"/>
</dbReference>
<evidence type="ECO:0000256" key="4">
    <source>
        <dbReference type="ARBA" id="ARBA00022475"/>
    </source>
</evidence>
<dbReference type="GO" id="GO:0071973">
    <property type="term" value="P:bacterial-type flagellum-dependent cell motility"/>
    <property type="evidence" value="ECO:0007669"/>
    <property type="project" value="InterPro"/>
</dbReference>
<dbReference type="InterPro" id="IPR051469">
    <property type="entry name" value="FliN/MopA/SpaO"/>
</dbReference>
<evidence type="ECO:0000259" key="8">
    <source>
        <dbReference type="Pfam" id="PF01052"/>
    </source>
</evidence>
<dbReference type="GO" id="GO:0009425">
    <property type="term" value="C:bacterial-type flagellum basal body"/>
    <property type="evidence" value="ECO:0007669"/>
    <property type="project" value="InterPro"/>
</dbReference>
<keyword evidence="4" id="KW-1003">Cell membrane</keyword>
<reference evidence="9 11" key="1">
    <citation type="submission" date="2019-12" db="EMBL/GenBank/DDBJ databases">
        <title>Genomic-based taxomic classification of the family Erythrobacteraceae.</title>
        <authorList>
            <person name="Xu L."/>
        </authorList>
    </citation>
    <scope>NUCLEOTIDE SEQUENCE [LARGE SCALE GENOMIC DNA]</scope>
    <source>
        <strain evidence="9 11">JCM 16677</strain>
    </source>
</reference>
<evidence type="ECO:0000256" key="7">
    <source>
        <dbReference type="ARBA" id="ARBA00023136"/>
    </source>
</evidence>
<dbReference type="InterPro" id="IPR001543">
    <property type="entry name" value="FliN-like_C"/>
</dbReference>
<comment type="caution">
    <text evidence="9">The sequence shown here is derived from an EMBL/GenBank/DDBJ whole genome shotgun (WGS) entry which is preliminary data.</text>
</comment>
<evidence type="ECO:0000256" key="1">
    <source>
        <dbReference type="ARBA" id="ARBA00004413"/>
    </source>
</evidence>
<evidence type="ECO:0000313" key="11">
    <source>
        <dbReference type="Proteomes" id="UP000446786"/>
    </source>
</evidence>
<sequence>MSETTETKTEETAKATVGATRARLVDHVEVTCEAVLGSGEITVGKLNALAKGDVVALDRSPADPVDIRVNGKTIARGEIVTVDDKFAIRLTEIG</sequence>
<accession>A0A845AMC7</accession>
<evidence type="ECO:0000256" key="6">
    <source>
        <dbReference type="ARBA" id="ARBA00022779"/>
    </source>
</evidence>
<dbReference type="GO" id="GO:0005886">
    <property type="term" value="C:plasma membrane"/>
    <property type="evidence" value="ECO:0007669"/>
    <property type="project" value="UniProtKB-SubCell"/>
</dbReference>
<dbReference type="Proteomes" id="UP000446786">
    <property type="component" value="Unassembled WGS sequence"/>
</dbReference>
<dbReference type="PRINTS" id="PR00956">
    <property type="entry name" value="FLGMOTORFLIN"/>
</dbReference>
<keyword evidence="6" id="KW-0283">Flagellar rotation</keyword>
<proteinExistence type="inferred from homology"/>
<evidence type="ECO:0000256" key="3">
    <source>
        <dbReference type="ARBA" id="ARBA00021897"/>
    </source>
</evidence>
<dbReference type="EMBL" id="WTYE01000001">
    <property type="protein sequence ID" value="MXP30577.1"/>
    <property type="molecule type" value="Genomic_DNA"/>
</dbReference>
<dbReference type="InterPro" id="IPR001172">
    <property type="entry name" value="FliN_T3SS_HrcQb"/>
</dbReference>
<dbReference type="GO" id="GO:0003774">
    <property type="term" value="F:cytoskeletal motor activity"/>
    <property type="evidence" value="ECO:0007669"/>
    <property type="project" value="InterPro"/>
</dbReference>
<keyword evidence="7" id="KW-0472">Membrane</keyword>
<dbReference type="RefSeq" id="WP_160778109.1">
    <property type="nucleotide sequence ID" value="NZ_BAAAZF010000001.1"/>
</dbReference>